<dbReference type="Proteomes" id="UP000253934">
    <property type="component" value="Unassembled WGS sequence"/>
</dbReference>
<dbReference type="RefSeq" id="WP_338636931.1">
    <property type="nucleotide sequence ID" value="NZ_CP146516.1"/>
</dbReference>
<dbReference type="Gene3D" id="3.40.225.10">
    <property type="entry name" value="Class II aldolase/adducin N-terminal domain"/>
    <property type="match status" value="1"/>
</dbReference>
<dbReference type="GO" id="GO:0019323">
    <property type="term" value="P:pentose catabolic process"/>
    <property type="evidence" value="ECO:0007669"/>
    <property type="project" value="TreeGrafter"/>
</dbReference>
<dbReference type="GO" id="GO:0016832">
    <property type="term" value="F:aldehyde-lyase activity"/>
    <property type="evidence" value="ECO:0007669"/>
    <property type="project" value="TreeGrafter"/>
</dbReference>
<evidence type="ECO:0000256" key="1">
    <source>
        <dbReference type="ARBA" id="ARBA00022605"/>
    </source>
</evidence>
<dbReference type="EMBL" id="QOVW01000101">
    <property type="protein sequence ID" value="RDB35145.1"/>
    <property type="molecule type" value="Genomic_DNA"/>
</dbReference>
<dbReference type="SMART" id="SM01007">
    <property type="entry name" value="Aldolase_II"/>
    <property type="match status" value="1"/>
</dbReference>
<comment type="caution">
    <text evidence="8">The sequence shown here is derived from an EMBL/GenBank/DDBJ whole genome shotgun (WGS) entry which is preliminary data.</text>
</comment>
<dbReference type="PANTHER" id="PTHR22789">
    <property type="entry name" value="FUCULOSE PHOSPHATE ALDOLASE"/>
    <property type="match status" value="1"/>
</dbReference>
<dbReference type="InterPro" id="IPR036409">
    <property type="entry name" value="Aldolase_II/adducin_N_sf"/>
</dbReference>
<evidence type="ECO:0000259" key="7">
    <source>
        <dbReference type="SMART" id="SM01007"/>
    </source>
</evidence>
<dbReference type="GO" id="GO:0046872">
    <property type="term" value="F:metal ion binding"/>
    <property type="evidence" value="ECO:0007669"/>
    <property type="project" value="UniProtKB-UniRule"/>
</dbReference>
<keyword evidence="3" id="KW-0862">Zinc</keyword>
<dbReference type="AlphaFoldDB" id="A0A369KR14"/>
<keyword evidence="2" id="KW-0479">Metal-binding</keyword>
<accession>A0A369KR14</accession>
<organism evidence="8 9">
    <name type="scientific">Spirobacillus cienkowskii</name>
    <dbReference type="NCBI Taxonomy" id="495820"/>
    <lineage>
        <taxon>Bacteria</taxon>
        <taxon>Pseudomonadati</taxon>
        <taxon>Bdellovibrionota</taxon>
        <taxon>Oligoflexia</taxon>
        <taxon>Silvanigrellales</taxon>
        <taxon>Spirobacillus</taxon>
    </lineage>
</organism>
<keyword evidence="4" id="KW-0486">Methionine biosynthesis</keyword>
<feature type="domain" description="Class II aldolase/adducin N-terminal" evidence="7">
    <location>
        <begin position="25"/>
        <end position="227"/>
    </location>
</feature>
<proteinExistence type="predicted"/>
<evidence type="ECO:0000313" key="8">
    <source>
        <dbReference type="EMBL" id="RDB35145.1"/>
    </source>
</evidence>
<dbReference type="PANTHER" id="PTHR22789:SF0">
    <property type="entry name" value="3-OXO-TETRONATE 4-PHOSPHATE DECARBOXYLASE-RELATED"/>
    <property type="match status" value="1"/>
</dbReference>
<dbReference type="GO" id="GO:0019509">
    <property type="term" value="P:L-methionine salvage from methylthioadenosine"/>
    <property type="evidence" value="ECO:0007669"/>
    <property type="project" value="UniProtKB-UniRule"/>
</dbReference>
<dbReference type="NCBIfam" id="TIGR03328">
    <property type="entry name" value="salvage_mtnB"/>
    <property type="match status" value="1"/>
</dbReference>
<evidence type="ECO:0000256" key="4">
    <source>
        <dbReference type="ARBA" id="ARBA00023167"/>
    </source>
</evidence>
<keyword evidence="1" id="KW-0028">Amino-acid biosynthesis</keyword>
<sequence length="232" mass="26536">MRNFRKIIKDASHFPLSLFETIELNKICDTAKRLDTRLAIPATSSNFSIRTKNNDFLITKSGLHKRNLNPGRFIRVSLQGTPLNPLSAKPSDETLIHAVIYQNVSSAHAILHCHAPEFESILLKKLEHKQVSSQGLEFGYFKLKGHELLKALGKKNHQEDFYLPVVQNHQDMEKMAHFIENHFFHDSKHPANCGFLLERHGIYCFGHSVYQAELRLEALLHLIANITTPPLK</sequence>
<dbReference type="GO" id="GO:0046570">
    <property type="term" value="F:methylthioribulose 1-phosphate dehydratase activity"/>
    <property type="evidence" value="ECO:0007669"/>
    <property type="project" value="UniProtKB-EC"/>
</dbReference>
<dbReference type="GO" id="GO:0005829">
    <property type="term" value="C:cytosol"/>
    <property type="evidence" value="ECO:0007669"/>
    <property type="project" value="TreeGrafter"/>
</dbReference>
<evidence type="ECO:0000256" key="3">
    <source>
        <dbReference type="ARBA" id="ARBA00022833"/>
    </source>
</evidence>
<reference evidence="8" key="1">
    <citation type="submission" date="2018-04" db="EMBL/GenBank/DDBJ databases">
        <title>Draft genome sequence of the Candidatus Spirobacillus cienkowskii, a pathogen of freshwater Daphnia species, reconstructed from hemolymph metagenomic reads.</title>
        <authorList>
            <person name="Bresciani L."/>
            <person name="Lemos L.N."/>
            <person name="Wale N."/>
            <person name="Lin J.Y."/>
            <person name="Fernandes G.R."/>
            <person name="Duffy M.A."/>
            <person name="Rodrigues J.M."/>
        </authorList>
    </citation>
    <scope>NUCLEOTIDE SEQUENCE [LARGE SCALE GENOMIC DNA]</scope>
    <source>
        <strain evidence="8">Binning01</strain>
    </source>
</reference>
<evidence type="ECO:0000256" key="2">
    <source>
        <dbReference type="ARBA" id="ARBA00022723"/>
    </source>
</evidence>
<protein>
    <recommendedName>
        <fullName evidence="6">Methylthioribulose 1-phosphate dehydratase</fullName>
        <ecNumber evidence="6">4.2.1.109</ecNumber>
    </recommendedName>
</protein>
<evidence type="ECO:0000313" key="9">
    <source>
        <dbReference type="Proteomes" id="UP000253934"/>
    </source>
</evidence>
<dbReference type="EC" id="4.2.1.109" evidence="6"/>
<dbReference type="SUPFAM" id="SSF53639">
    <property type="entry name" value="AraD/HMP-PK domain-like"/>
    <property type="match status" value="1"/>
</dbReference>
<keyword evidence="9" id="KW-1185">Reference proteome</keyword>
<gene>
    <name evidence="8" type="primary">mtnB</name>
    <name evidence="8" type="ORF">DCC88_11675</name>
</gene>
<dbReference type="InterPro" id="IPR001303">
    <property type="entry name" value="Aldolase_II/adducin_N"/>
</dbReference>
<dbReference type="Pfam" id="PF00596">
    <property type="entry name" value="Aldolase_II"/>
    <property type="match status" value="1"/>
</dbReference>
<name>A0A369KR14_9BACT</name>
<dbReference type="InterPro" id="IPR017714">
    <property type="entry name" value="MethylthioRu-1-P_deHdtase_MtnB"/>
</dbReference>
<evidence type="ECO:0000256" key="5">
    <source>
        <dbReference type="ARBA" id="ARBA00023239"/>
    </source>
</evidence>
<dbReference type="InterPro" id="IPR050197">
    <property type="entry name" value="Aldolase_class_II_sugar_metab"/>
</dbReference>
<evidence type="ECO:0000256" key="6">
    <source>
        <dbReference type="NCBIfam" id="TIGR03328"/>
    </source>
</evidence>
<keyword evidence="5 8" id="KW-0456">Lyase</keyword>